<keyword evidence="5" id="KW-0255">Endonuclease</keyword>
<dbReference type="InterPro" id="IPR000055">
    <property type="entry name" value="Restrct_endonuc_typeI_TRD"/>
</dbReference>
<keyword evidence="3" id="KW-0238">DNA-binding</keyword>
<sequence length="379" mass="43634">MIIKIEEVISEYSVRNKSNEDIPVYSVTNEKGFCTGYFSKEVASKDKSTYKIVPKGYFAYNPSRINVGSIDWQKYEARVIVSPLYIVFSVSDRLDQQYLLHYLKSDIMLSFIKEYATGSVRDNLKLSDLGKFPINLRPMEEQRRIAATLDKVSDLIAKRHHQLDKLDELVKSRFIELFGEPMTNPKKWPVYELSKYIRFLTSGSRGWAKYFTDEGEYFITIKNVKNCRITLDDVQYIVPPDNAEAKRTRVQEGDLLISITADLGRTGIVTKEIADYGGYINQHLTCIRLNQAYVRPLYVAYYMESDAGREQFQSKNQSAVKAGLNFNSINTLRLIVPPVELQDTFIAFVEQTDKSKLAIQKSLETLETLKKALMQQYFG</sequence>
<comment type="caution">
    <text evidence="5">The sequence shown here is derived from an EMBL/GenBank/DDBJ whole genome shotgun (WGS) entry which is preliminary data.</text>
</comment>
<organism evidence="5 6">
    <name type="scientific">Ligaoa zhengdingensis</name>
    <dbReference type="NCBI Taxonomy" id="2763658"/>
    <lineage>
        <taxon>Bacteria</taxon>
        <taxon>Bacillati</taxon>
        <taxon>Bacillota</taxon>
        <taxon>Clostridia</taxon>
        <taxon>Eubacteriales</taxon>
        <taxon>Oscillospiraceae</taxon>
        <taxon>Ligaoa</taxon>
    </lineage>
</organism>
<evidence type="ECO:0000256" key="3">
    <source>
        <dbReference type="ARBA" id="ARBA00023125"/>
    </source>
</evidence>
<proteinExistence type="inferred from homology"/>
<dbReference type="GO" id="GO:0003677">
    <property type="term" value="F:DNA binding"/>
    <property type="evidence" value="ECO:0007669"/>
    <property type="project" value="UniProtKB-KW"/>
</dbReference>
<feature type="domain" description="Type I restriction modification DNA specificity" evidence="4">
    <location>
        <begin position="242"/>
        <end position="363"/>
    </location>
</feature>
<feature type="domain" description="Type I restriction modification DNA specificity" evidence="4">
    <location>
        <begin position="15"/>
        <end position="163"/>
    </location>
</feature>
<evidence type="ECO:0000256" key="1">
    <source>
        <dbReference type="ARBA" id="ARBA00010923"/>
    </source>
</evidence>
<dbReference type="RefSeq" id="WP_249283617.1">
    <property type="nucleotide sequence ID" value="NZ_JACRST010000025.1"/>
</dbReference>
<comment type="similarity">
    <text evidence="1">Belongs to the type-I restriction system S methylase family.</text>
</comment>
<dbReference type="AlphaFoldDB" id="A0A926DZ79"/>
<dbReference type="Gene3D" id="3.90.220.20">
    <property type="entry name" value="DNA methylase specificity domains"/>
    <property type="match status" value="2"/>
</dbReference>
<dbReference type="SUPFAM" id="SSF116734">
    <property type="entry name" value="DNA methylase specificity domain"/>
    <property type="match status" value="2"/>
</dbReference>
<dbReference type="GO" id="GO:0009307">
    <property type="term" value="P:DNA restriction-modification system"/>
    <property type="evidence" value="ECO:0007669"/>
    <property type="project" value="UniProtKB-KW"/>
</dbReference>
<dbReference type="GO" id="GO:0004519">
    <property type="term" value="F:endonuclease activity"/>
    <property type="evidence" value="ECO:0007669"/>
    <property type="project" value="UniProtKB-KW"/>
</dbReference>
<evidence type="ECO:0000256" key="2">
    <source>
        <dbReference type="ARBA" id="ARBA00022747"/>
    </source>
</evidence>
<keyword evidence="5" id="KW-0378">Hydrolase</keyword>
<dbReference type="InterPro" id="IPR052021">
    <property type="entry name" value="Type-I_RS_S_subunit"/>
</dbReference>
<accession>A0A926DZ79</accession>
<dbReference type="EMBL" id="JACRST010000025">
    <property type="protein sequence ID" value="MBC8547576.1"/>
    <property type="molecule type" value="Genomic_DNA"/>
</dbReference>
<name>A0A926DZ79_9FIRM</name>
<keyword evidence="5" id="KW-0540">Nuclease</keyword>
<evidence type="ECO:0000259" key="4">
    <source>
        <dbReference type="Pfam" id="PF01420"/>
    </source>
</evidence>
<dbReference type="Pfam" id="PF01420">
    <property type="entry name" value="Methylase_S"/>
    <property type="match status" value="2"/>
</dbReference>
<gene>
    <name evidence="5" type="ORF">H8711_11640</name>
</gene>
<evidence type="ECO:0000313" key="5">
    <source>
        <dbReference type="EMBL" id="MBC8547576.1"/>
    </source>
</evidence>
<dbReference type="Proteomes" id="UP000653127">
    <property type="component" value="Unassembled WGS sequence"/>
</dbReference>
<dbReference type="PANTHER" id="PTHR30408:SF12">
    <property type="entry name" value="TYPE I RESTRICTION ENZYME MJAVIII SPECIFICITY SUBUNIT"/>
    <property type="match status" value="1"/>
</dbReference>
<keyword evidence="2" id="KW-0680">Restriction system</keyword>
<evidence type="ECO:0000313" key="6">
    <source>
        <dbReference type="Proteomes" id="UP000653127"/>
    </source>
</evidence>
<dbReference type="PANTHER" id="PTHR30408">
    <property type="entry name" value="TYPE-1 RESTRICTION ENZYME ECOKI SPECIFICITY PROTEIN"/>
    <property type="match status" value="1"/>
</dbReference>
<dbReference type="InterPro" id="IPR044946">
    <property type="entry name" value="Restrct_endonuc_typeI_TRD_sf"/>
</dbReference>
<reference evidence="5" key="1">
    <citation type="submission" date="2020-08" db="EMBL/GenBank/DDBJ databases">
        <title>Genome public.</title>
        <authorList>
            <person name="Liu C."/>
            <person name="Sun Q."/>
        </authorList>
    </citation>
    <scope>NUCLEOTIDE SEQUENCE</scope>
    <source>
        <strain evidence="5">NSJ-31</strain>
    </source>
</reference>
<protein>
    <submittedName>
        <fullName evidence="5">Restriction endonuclease subunit S</fullName>
    </submittedName>
</protein>
<keyword evidence="6" id="KW-1185">Reference proteome</keyword>